<proteinExistence type="predicted"/>
<feature type="compositionally biased region" description="Polar residues" evidence="1">
    <location>
        <begin position="66"/>
        <end position="77"/>
    </location>
</feature>
<feature type="region of interest" description="Disordered" evidence="1">
    <location>
        <begin position="188"/>
        <end position="288"/>
    </location>
</feature>
<accession>A0A8H5BJU6</accession>
<feature type="region of interest" description="Disordered" evidence="1">
    <location>
        <begin position="96"/>
        <end position="123"/>
    </location>
</feature>
<feature type="compositionally biased region" description="Basic and acidic residues" evidence="1">
    <location>
        <begin position="96"/>
        <end position="110"/>
    </location>
</feature>
<evidence type="ECO:0000313" key="3">
    <source>
        <dbReference type="Proteomes" id="UP000541558"/>
    </source>
</evidence>
<sequence>MSSPASSSFTYSEFTPVKSKKNRKNRNIKARPSPLLSLQRNQEELRKESANAAIGSSDAAVGGVGNSNESPHSSGGSWFSQCSQLLSHVWNDHRSRSAEGNTIKKNDSDSQRSSGPSVKEEGAAAAIPDAPLVLCLGLGSPSNSPNANVQLAFLLEASPHLESRPLSASRQWPTAFNNTCIQYFTPRRESHDDARTGPCVAGNDNGDSDELERAESDDIFASANGEPDEGTKSPAEDRNGPRNDGLGDDGPAPPQGAGPNSIGGRENTTNNGTGGSSAPSPSEDAAAT</sequence>
<feature type="compositionally biased region" description="Low complexity" evidence="1">
    <location>
        <begin position="267"/>
        <end position="288"/>
    </location>
</feature>
<feature type="compositionally biased region" description="Basic and acidic residues" evidence="1">
    <location>
        <begin position="229"/>
        <end position="241"/>
    </location>
</feature>
<dbReference type="Proteomes" id="UP000541558">
    <property type="component" value="Unassembled WGS sequence"/>
</dbReference>
<reference evidence="2 3" key="1">
    <citation type="journal article" date="2020" name="ISME J.">
        <title>Uncovering the hidden diversity of litter-decomposition mechanisms in mushroom-forming fungi.</title>
        <authorList>
            <person name="Floudas D."/>
            <person name="Bentzer J."/>
            <person name="Ahren D."/>
            <person name="Johansson T."/>
            <person name="Persson P."/>
            <person name="Tunlid A."/>
        </authorList>
    </citation>
    <scope>NUCLEOTIDE SEQUENCE [LARGE SCALE GENOMIC DNA]</scope>
    <source>
        <strain evidence="2 3">CBS 175.51</strain>
    </source>
</reference>
<feature type="region of interest" description="Disordered" evidence="1">
    <location>
        <begin position="1"/>
        <end position="77"/>
    </location>
</feature>
<name>A0A8H5BJU6_9AGAR</name>
<feature type="compositionally biased region" description="Basic residues" evidence="1">
    <location>
        <begin position="18"/>
        <end position="29"/>
    </location>
</feature>
<organism evidence="2 3">
    <name type="scientific">Ephemerocybe angulata</name>
    <dbReference type="NCBI Taxonomy" id="980116"/>
    <lineage>
        <taxon>Eukaryota</taxon>
        <taxon>Fungi</taxon>
        <taxon>Dikarya</taxon>
        <taxon>Basidiomycota</taxon>
        <taxon>Agaricomycotina</taxon>
        <taxon>Agaricomycetes</taxon>
        <taxon>Agaricomycetidae</taxon>
        <taxon>Agaricales</taxon>
        <taxon>Agaricineae</taxon>
        <taxon>Psathyrellaceae</taxon>
        <taxon>Ephemerocybe</taxon>
    </lineage>
</organism>
<dbReference type="AlphaFoldDB" id="A0A8H5BJU6"/>
<gene>
    <name evidence="2" type="ORF">D9611_004270</name>
</gene>
<comment type="caution">
    <text evidence="2">The sequence shown here is derived from an EMBL/GenBank/DDBJ whole genome shotgun (WGS) entry which is preliminary data.</text>
</comment>
<dbReference type="EMBL" id="JAACJK010000164">
    <property type="protein sequence ID" value="KAF5324423.1"/>
    <property type="molecule type" value="Genomic_DNA"/>
</dbReference>
<dbReference type="OrthoDB" id="551431at2759"/>
<evidence type="ECO:0000313" key="2">
    <source>
        <dbReference type="EMBL" id="KAF5324423.1"/>
    </source>
</evidence>
<evidence type="ECO:0000256" key="1">
    <source>
        <dbReference type="SAM" id="MobiDB-lite"/>
    </source>
</evidence>
<feature type="compositionally biased region" description="Polar residues" evidence="1">
    <location>
        <begin position="1"/>
        <end position="13"/>
    </location>
</feature>
<keyword evidence="3" id="KW-1185">Reference proteome</keyword>
<protein>
    <submittedName>
        <fullName evidence="2">Uncharacterized protein</fullName>
    </submittedName>
</protein>